<name>A0A8S2TLN6_9BILA</name>
<dbReference type="EMBL" id="CAJOBA010055988">
    <property type="protein sequence ID" value="CAF4288380.1"/>
    <property type="molecule type" value="Genomic_DNA"/>
</dbReference>
<reference evidence="2" key="1">
    <citation type="submission" date="2021-02" db="EMBL/GenBank/DDBJ databases">
        <authorList>
            <person name="Nowell W R."/>
        </authorList>
    </citation>
    <scope>NUCLEOTIDE SEQUENCE</scope>
</reference>
<evidence type="ECO:0000313" key="3">
    <source>
        <dbReference type="Proteomes" id="UP000682733"/>
    </source>
</evidence>
<accession>A0A8S2TLN6</accession>
<dbReference type="Proteomes" id="UP000677228">
    <property type="component" value="Unassembled WGS sequence"/>
</dbReference>
<dbReference type="EMBL" id="CAJNOK010033986">
    <property type="protein sequence ID" value="CAF1499852.1"/>
    <property type="molecule type" value="Genomic_DNA"/>
</dbReference>
<feature type="non-terminal residue" evidence="2">
    <location>
        <position position="26"/>
    </location>
</feature>
<sequence>MLLERFTADLSSARRKLVVVRPPTPV</sequence>
<proteinExistence type="predicted"/>
<dbReference type="Proteomes" id="UP000682733">
    <property type="component" value="Unassembled WGS sequence"/>
</dbReference>
<gene>
    <name evidence="1" type="ORF">OVA965_LOCUS36886</name>
    <name evidence="2" type="ORF">TMI583_LOCUS37919</name>
</gene>
<organism evidence="2 3">
    <name type="scientific">Didymodactylos carnosus</name>
    <dbReference type="NCBI Taxonomy" id="1234261"/>
    <lineage>
        <taxon>Eukaryota</taxon>
        <taxon>Metazoa</taxon>
        <taxon>Spiralia</taxon>
        <taxon>Gnathifera</taxon>
        <taxon>Rotifera</taxon>
        <taxon>Eurotatoria</taxon>
        <taxon>Bdelloidea</taxon>
        <taxon>Philodinida</taxon>
        <taxon>Philodinidae</taxon>
        <taxon>Didymodactylos</taxon>
    </lineage>
</organism>
<evidence type="ECO:0000313" key="1">
    <source>
        <dbReference type="EMBL" id="CAF1499852.1"/>
    </source>
</evidence>
<evidence type="ECO:0000313" key="2">
    <source>
        <dbReference type="EMBL" id="CAF4288380.1"/>
    </source>
</evidence>
<comment type="caution">
    <text evidence="2">The sequence shown here is derived from an EMBL/GenBank/DDBJ whole genome shotgun (WGS) entry which is preliminary data.</text>
</comment>
<protein>
    <submittedName>
        <fullName evidence="2">Uncharacterized protein</fullName>
    </submittedName>
</protein>
<dbReference type="AlphaFoldDB" id="A0A8S2TLN6"/>